<proteinExistence type="inferred from homology"/>
<dbReference type="GO" id="GO:0005814">
    <property type="term" value="C:centriole"/>
    <property type="evidence" value="ECO:0007669"/>
    <property type="project" value="TreeGrafter"/>
</dbReference>
<dbReference type="GeneID" id="105264985"/>
<dbReference type="GO" id="GO:0005879">
    <property type="term" value="C:axonemal microtubule"/>
    <property type="evidence" value="ECO:0007669"/>
    <property type="project" value="TreeGrafter"/>
</dbReference>
<dbReference type="PANTHER" id="PTHR31516">
    <property type="entry name" value="STABILIZER OF AXONEMAL MICROTUBULES 2"/>
    <property type="match status" value="1"/>
</dbReference>
<dbReference type="Proteomes" id="UP000694866">
    <property type="component" value="Unplaced"/>
</dbReference>
<evidence type="ECO:0000256" key="1">
    <source>
        <dbReference type="ARBA" id="ARBA00008738"/>
    </source>
</evidence>
<dbReference type="Pfam" id="PF05217">
    <property type="entry name" value="SAXO1-2"/>
    <property type="match status" value="1"/>
</dbReference>
<gene>
    <name evidence="4" type="primary">LOC105264985</name>
</gene>
<dbReference type="OrthoDB" id="3349449at2759"/>
<dbReference type="GO" id="GO:0036126">
    <property type="term" value="C:sperm flagellum"/>
    <property type="evidence" value="ECO:0007669"/>
    <property type="project" value="TreeGrafter"/>
</dbReference>
<dbReference type="RefSeq" id="XP_011300542.1">
    <property type="nucleotide sequence ID" value="XM_011302240.1"/>
</dbReference>
<dbReference type="InterPro" id="IPR033336">
    <property type="entry name" value="SAXO1/2"/>
</dbReference>
<dbReference type="GO" id="GO:0008017">
    <property type="term" value="F:microtubule binding"/>
    <property type="evidence" value="ECO:0007669"/>
    <property type="project" value="InterPro"/>
</dbReference>
<dbReference type="KEGG" id="fas:105264985"/>
<dbReference type="GO" id="GO:0036064">
    <property type="term" value="C:ciliary basal body"/>
    <property type="evidence" value="ECO:0007669"/>
    <property type="project" value="TreeGrafter"/>
</dbReference>
<name>A0A9R1T0A5_9HYME</name>
<dbReference type="PANTHER" id="PTHR31516:SF17">
    <property type="entry name" value="STABILIZER OF AXONEMAL MICROTUBULES 2"/>
    <property type="match status" value="1"/>
</dbReference>
<organism evidence="3 4">
    <name type="scientific">Fopius arisanus</name>
    <dbReference type="NCBI Taxonomy" id="64838"/>
    <lineage>
        <taxon>Eukaryota</taxon>
        <taxon>Metazoa</taxon>
        <taxon>Ecdysozoa</taxon>
        <taxon>Arthropoda</taxon>
        <taxon>Hexapoda</taxon>
        <taxon>Insecta</taxon>
        <taxon>Pterygota</taxon>
        <taxon>Neoptera</taxon>
        <taxon>Endopterygota</taxon>
        <taxon>Hymenoptera</taxon>
        <taxon>Apocrita</taxon>
        <taxon>Ichneumonoidea</taxon>
        <taxon>Braconidae</taxon>
        <taxon>Opiinae</taxon>
        <taxon>Fopius</taxon>
    </lineage>
</organism>
<feature type="compositionally biased region" description="Polar residues" evidence="2">
    <location>
        <begin position="451"/>
        <end position="460"/>
    </location>
</feature>
<keyword evidence="3" id="KW-1185">Reference proteome</keyword>
<evidence type="ECO:0000313" key="4">
    <source>
        <dbReference type="RefSeq" id="XP_011300542.1"/>
    </source>
</evidence>
<protein>
    <submittedName>
        <fullName evidence="4">Protein FAM154A-like</fullName>
    </submittedName>
</protein>
<comment type="similarity">
    <text evidence="1">Belongs to the FAM154 family.</text>
</comment>
<feature type="region of interest" description="Disordered" evidence="2">
    <location>
        <begin position="432"/>
        <end position="462"/>
    </location>
</feature>
<reference evidence="4" key="1">
    <citation type="submission" date="2025-08" db="UniProtKB">
        <authorList>
            <consortium name="RefSeq"/>
        </authorList>
    </citation>
    <scope>IDENTIFICATION</scope>
    <source>
        <strain evidence="4">USDA-PBARC FA_bdor</strain>
        <tissue evidence="4">Whole organism</tissue>
    </source>
</reference>
<evidence type="ECO:0000313" key="3">
    <source>
        <dbReference type="Proteomes" id="UP000694866"/>
    </source>
</evidence>
<dbReference type="AlphaFoldDB" id="A0A9R1T0A5"/>
<sequence>MEICPPPCPQLNSHRPITLVKKAICVDHGGNCNCCCCCASKKKLFKYVQPEVPKSFAPIRTYWKSGSPMERYTTYERSYWRQDPTSSRVKPFKHQVSLTVGDGPITDDTTHRLSYLGNWCLRQSEPHMVPCDKQWLGRGPMENATTNRCDYTWKLLPRRMPLKNRENLCFPNANLSSDTTYKLSYYGSGCTIPVSSFKPIRKYMKGNVPFEECTTYKLSYWPNEVQTKPPKKKVKYYPPLTALDGCTTYGLSYWPSRQPRRKPILTKNTENILNAGCCSDENTTYNLSYFGCGGARRMPIRPSPSTKLSTCPLSHDTIHRMSYLGNWCVTPEVPVIPCPTSWSGRGPIQDLTTQKESFIWKSSAPGLPILPRNNLRPSDQPLEGCTTQRLSYFPNDLKDLTKNKSFKPIRVYKPFDIPAENETTMRLSYQPVETPIPTNHSPKQIYKKPLTPSNDNTTYHLSYLPPGKVEELDCVPQCRS</sequence>
<evidence type="ECO:0000256" key="2">
    <source>
        <dbReference type="SAM" id="MobiDB-lite"/>
    </source>
</evidence>
<accession>A0A9R1T0A5</accession>